<feature type="transmembrane region" description="Helical" evidence="8">
    <location>
        <begin position="434"/>
        <end position="454"/>
    </location>
</feature>
<feature type="transmembrane region" description="Helical" evidence="8">
    <location>
        <begin position="954"/>
        <end position="974"/>
    </location>
</feature>
<keyword evidence="7 8" id="KW-0472">Membrane</keyword>
<dbReference type="AlphaFoldDB" id="A0A9J7BP17"/>
<dbReference type="Proteomes" id="UP001059380">
    <property type="component" value="Chromosome"/>
</dbReference>
<dbReference type="SUPFAM" id="SSF82693">
    <property type="entry name" value="Multidrug efflux transporter AcrB pore domain, PN1, PN2, PC1 and PC2 subdomains"/>
    <property type="match status" value="3"/>
</dbReference>
<feature type="transmembrane region" description="Helical" evidence="8">
    <location>
        <begin position="331"/>
        <end position="351"/>
    </location>
</feature>
<evidence type="ECO:0000256" key="5">
    <source>
        <dbReference type="ARBA" id="ARBA00022692"/>
    </source>
</evidence>
<evidence type="ECO:0000256" key="2">
    <source>
        <dbReference type="ARBA" id="ARBA00010942"/>
    </source>
</evidence>
<dbReference type="PANTHER" id="PTHR32063:SF12">
    <property type="entry name" value="CATION EFFLUX SYSTEM PROTEIN"/>
    <property type="match status" value="1"/>
</dbReference>
<dbReference type="InterPro" id="IPR001036">
    <property type="entry name" value="Acrflvin-R"/>
</dbReference>
<feature type="transmembrane region" description="Helical" evidence="8">
    <location>
        <begin position="909"/>
        <end position="933"/>
    </location>
</feature>
<feature type="transmembrane region" description="Helical" evidence="8">
    <location>
        <begin position="384"/>
        <end position="403"/>
    </location>
</feature>
<gene>
    <name evidence="9" type="ORF">MOP44_00775</name>
</gene>
<dbReference type="GO" id="GO:0042910">
    <property type="term" value="F:xenobiotic transmembrane transporter activity"/>
    <property type="evidence" value="ECO:0007669"/>
    <property type="project" value="TreeGrafter"/>
</dbReference>
<dbReference type="PRINTS" id="PR00702">
    <property type="entry name" value="ACRIFLAVINRP"/>
</dbReference>
<dbReference type="Gene3D" id="3.30.2090.10">
    <property type="entry name" value="Multidrug efflux transporter AcrB TolC docking domain, DN and DC subdomains"/>
    <property type="match status" value="2"/>
</dbReference>
<dbReference type="GO" id="GO:0005886">
    <property type="term" value="C:plasma membrane"/>
    <property type="evidence" value="ECO:0007669"/>
    <property type="project" value="UniProtKB-SubCell"/>
</dbReference>
<dbReference type="Gene3D" id="3.30.70.1430">
    <property type="entry name" value="Multidrug efflux transporter AcrB pore domain"/>
    <property type="match status" value="2"/>
</dbReference>
<dbReference type="KEGG" id="orp:MOP44_00775"/>
<dbReference type="InterPro" id="IPR004763">
    <property type="entry name" value="CusA-like"/>
</dbReference>
<dbReference type="SUPFAM" id="SSF82866">
    <property type="entry name" value="Multidrug efflux transporter AcrB transmembrane domain"/>
    <property type="match status" value="2"/>
</dbReference>
<comment type="subcellular location">
    <subcellularLocation>
        <location evidence="1">Cell membrane</location>
        <topology evidence="1">Multi-pass membrane protein</topology>
    </subcellularLocation>
</comment>
<dbReference type="Gene3D" id="3.30.70.1320">
    <property type="entry name" value="Multidrug efflux transporter AcrB pore domain like"/>
    <property type="match status" value="1"/>
</dbReference>
<proteinExistence type="inferred from homology"/>
<feature type="transmembrane region" description="Helical" evidence="8">
    <location>
        <begin position="883"/>
        <end position="903"/>
    </location>
</feature>
<accession>A0A9J7BP17</accession>
<dbReference type="Pfam" id="PF00873">
    <property type="entry name" value="ACR_tran"/>
    <property type="match status" value="1"/>
</dbReference>
<evidence type="ECO:0000313" key="10">
    <source>
        <dbReference type="Proteomes" id="UP001059380"/>
    </source>
</evidence>
<evidence type="ECO:0000313" key="9">
    <source>
        <dbReference type="EMBL" id="UWZ84483.1"/>
    </source>
</evidence>
<dbReference type="SUPFAM" id="SSF82714">
    <property type="entry name" value="Multidrug efflux transporter AcrB TolC docking domain, DN and DC subdomains"/>
    <property type="match status" value="2"/>
</dbReference>
<feature type="transmembrane region" description="Helical" evidence="8">
    <location>
        <begin position="986"/>
        <end position="1014"/>
    </location>
</feature>
<comment type="similarity">
    <text evidence="2">Belongs to the resistance-nodulation-cell division (RND) (TC 2.A.6) family.</text>
</comment>
<sequence length="1023" mass="111035">MKALIATILRYRVIALIAMGAWLAAGTWAVLRLDIEAYPDPSPPLVDVITQNPSWSAEEMEQQVTVPIETVLNGIPHLEYVRSTSLFGLSDVKLYFDFDSDYYADRQEVLNRLQTVTLPTGLQPQLSPWSAVGEIYRYQLKGPAYSLNELKATQDWFVVRELKQVPGTIDVSTFGGTTKQYHADIDPNRLLQFNVTLPQIITAITSSNQNVGGNYLQIGDQNVNVRGIGLLGGIKEMGAVLIAEHNGVPVYLRDVADIKEGFQPPLGRVGRNNESNIVKGTVLLQRGEQSLPALKGLREKVKALNSGILPPGMKIDTIYDRTTLIDTTTETVWHIILTGLGLVTLLLLVFLGDFPLAMVTALTIPFAILFAFGLMSATGHSANLISIGAIDFGIIVDSAIVVLENIYRRLHEATSDEHRIDLIAEASSEAAKPVLFSTLIILVAFIPLFTMKGVPGRIFAPMSLTYSYALTGALLFALLFAPVLASFRRKVRSGHTADPRQVRWLKRHYERILLRVVRNPKKVLAASVLLLIAALACFGVVGGEFMPPLEEGNLWIRTTVPQDISLDYAVKLADDMRHILGSFPEVKQVVSQVGRPDDGTDPTTFNNIEFEVDLKPPSEWKTVHSKDELIDEMNKALGKYPGVSFNFSQNIQDNVEEAMSGVKGENSLKLFGDDIEVLAGTAKKIMDVMGKVPGITDLAVFKETGQPNLIISIDRAAAGRYGLMASDINAAVQAAIGGTAATQILEGDRRFDFVVRYQPQYRENVDAMRNILLATADGSHVPLGEVASIGFREGAFMIYRENGRRYIPIKFSVRGRDLAGTIADVQGRLERSVKLPEGYHFEWAGEYDSLRKEQRRLAIIIPITVGVILGLLYVSFNSLRDALAVMSVLPFGIAGGVLSLLISGTPFSISAAVGFASVIGVATLGGLVFVAGIRRAEAHEHGMEHSIVRASVGEMRAVLMACLAAGLGLLPAAVSHGIGVQAQQPLARVVVGGMVTTTFAILIVVPVIATLGLVTTGAVEGEA</sequence>
<protein>
    <submittedName>
        <fullName evidence="9">CusA/CzcA family heavy metal efflux RND transporter</fullName>
    </submittedName>
</protein>
<dbReference type="PANTHER" id="PTHR32063">
    <property type="match status" value="1"/>
</dbReference>
<keyword evidence="6 8" id="KW-1133">Transmembrane helix</keyword>
<evidence type="ECO:0000256" key="1">
    <source>
        <dbReference type="ARBA" id="ARBA00004651"/>
    </source>
</evidence>
<dbReference type="EMBL" id="CP093313">
    <property type="protein sequence ID" value="UWZ84483.1"/>
    <property type="molecule type" value="Genomic_DNA"/>
</dbReference>
<feature type="transmembrane region" description="Helical" evidence="8">
    <location>
        <begin position="857"/>
        <end position="876"/>
    </location>
</feature>
<dbReference type="NCBIfam" id="TIGR00914">
    <property type="entry name" value="2A0601"/>
    <property type="match status" value="1"/>
</dbReference>
<keyword evidence="4" id="KW-1003">Cell membrane</keyword>
<organism evidence="9 10">
    <name type="scientific">Occallatibacter riparius</name>
    <dbReference type="NCBI Taxonomy" id="1002689"/>
    <lineage>
        <taxon>Bacteria</taxon>
        <taxon>Pseudomonadati</taxon>
        <taxon>Acidobacteriota</taxon>
        <taxon>Terriglobia</taxon>
        <taxon>Terriglobales</taxon>
        <taxon>Acidobacteriaceae</taxon>
        <taxon>Occallatibacter</taxon>
    </lineage>
</organism>
<dbReference type="RefSeq" id="WP_260793988.1">
    <property type="nucleotide sequence ID" value="NZ_CP093313.1"/>
</dbReference>
<evidence type="ECO:0000256" key="3">
    <source>
        <dbReference type="ARBA" id="ARBA00022448"/>
    </source>
</evidence>
<keyword evidence="3" id="KW-0813">Transport</keyword>
<keyword evidence="10" id="KW-1185">Reference proteome</keyword>
<reference evidence="9" key="1">
    <citation type="submission" date="2021-04" db="EMBL/GenBank/DDBJ databases">
        <title>Phylogenetic analysis of Acidobacteriaceae.</title>
        <authorList>
            <person name="Qiu L."/>
            <person name="Zhang Q."/>
        </authorList>
    </citation>
    <scope>NUCLEOTIDE SEQUENCE</scope>
    <source>
        <strain evidence="9">DSM 25168</strain>
    </source>
</reference>
<evidence type="ECO:0000256" key="4">
    <source>
        <dbReference type="ARBA" id="ARBA00022475"/>
    </source>
</evidence>
<dbReference type="Gene3D" id="3.30.70.1440">
    <property type="entry name" value="Multidrug efflux transporter AcrB pore domain"/>
    <property type="match status" value="1"/>
</dbReference>
<dbReference type="GO" id="GO:0008324">
    <property type="term" value="F:monoatomic cation transmembrane transporter activity"/>
    <property type="evidence" value="ECO:0007669"/>
    <property type="project" value="InterPro"/>
</dbReference>
<evidence type="ECO:0000256" key="8">
    <source>
        <dbReference type="SAM" id="Phobius"/>
    </source>
</evidence>
<evidence type="ECO:0000256" key="6">
    <source>
        <dbReference type="ARBA" id="ARBA00022989"/>
    </source>
</evidence>
<feature type="transmembrane region" description="Helical" evidence="8">
    <location>
        <begin position="523"/>
        <end position="541"/>
    </location>
</feature>
<feature type="transmembrane region" description="Helical" evidence="8">
    <location>
        <begin position="358"/>
        <end position="378"/>
    </location>
</feature>
<dbReference type="InterPro" id="IPR027463">
    <property type="entry name" value="AcrB_DN_DC_subdom"/>
</dbReference>
<evidence type="ECO:0000256" key="7">
    <source>
        <dbReference type="ARBA" id="ARBA00023136"/>
    </source>
</evidence>
<keyword evidence="5 8" id="KW-0812">Transmembrane</keyword>
<dbReference type="Gene3D" id="1.20.1640.10">
    <property type="entry name" value="Multidrug efflux transporter AcrB transmembrane domain"/>
    <property type="match status" value="2"/>
</dbReference>
<name>A0A9J7BP17_9BACT</name>
<feature type="transmembrane region" description="Helical" evidence="8">
    <location>
        <begin position="466"/>
        <end position="485"/>
    </location>
</feature>